<dbReference type="Proteomes" id="UP000300879">
    <property type="component" value="Chromosome"/>
</dbReference>
<dbReference type="AlphaFoldDB" id="A0A4P8XFL1"/>
<sequence length="47" mass="5244">MLAGRINQIYFYVQTFERALKIIEALICFYFAACPAGSLLISRAVSA</sequence>
<feature type="transmembrane region" description="Helical" evidence="1">
    <location>
        <begin position="20"/>
        <end position="41"/>
    </location>
</feature>
<keyword evidence="1" id="KW-0472">Membrane</keyword>
<reference evidence="2 3" key="1">
    <citation type="submission" date="2019-05" db="EMBL/GenBank/DDBJ databases">
        <authorList>
            <person name="Chen C."/>
        </authorList>
    </citation>
    <scope>NUCLEOTIDE SEQUENCE [LARGE SCALE GENOMIC DNA]</scope>
    <source>
        <strain evidence="2 3">HB172198</strain>
    </source>
</reference>
<keyword evidence="3" id="KW-1185">Reference proteome</keyword>
<dbReference type="KEGG" id="palo:E6C60_0453"/>
<organism evidence="2 3">
    <name type="scientific">Paenibacillus algicola</name>
    <dbReference type="NCBI Taxonomy" id="2565926"/>
    <lineage>
        <taxon>Bacteria</taxon>
        <taxon>Bacillati</taxon>
        <taxon>Bacillota</taxon>
        <taxon>Bacilli</taxon>
        <taxon>Bacillales</taxon>
        <taxon>Paenibacillaceae</taxon>
        <taxon>Paenibacillus</taxon>
    </lineage>
</organism>
<gene>
    <name evidence="2" type="ORF">E6C60_0453</name>
</gene>
<accession>A0A4P8XFL1</accession>
<dbReference type="EMBL" id="CP040396">
    <property type="protein sequence ID" value="QCT01176.1"/>
    <property type="molecule type" value="Genomic_DNA"/>
</dbReference>
<protein>
    <submittedName>
        <fullName evidence="2">Uncharacterized protein</fullName>
    </submittedName>
</protein>
<keyword evidence="1" id="KW-1133">Transmembrane helix</keyword>
<proteinExistence type="predicted"/>
<evidence type="ECO:0000256" key="1">
    <source>
        <dbReference type="SAM" id="Phobius"/>
    </source>
</evidence>
<name>A0A4P8XFL1_9BACL</name>
<keyword evidence="1" id="KW-0812">Transmembrane</keyword>
<evidence type="ECO:0000313" key="3">
    <source>
        <dbReference type="Proteomes" id="UP000300879"/>
    </source>
</evidence>
<evidence type="ECO:0000313" key="2">
    <source>
        <dbReference type="EMBL" id="QCT01176.1"/>
    </source>
</evidence>